<dbReference type="PANTHER" id="PTHR10286">
    <property type="entry name" value="INORGANIC PYROPHOSPHATASE"/>
    <property type="match status" value="1"/>
</dbReference>
<comment type="caution">
    <text evidence="6">The sequence shown here is derived from an EMBL/GenBank/DDBJ whole genome shotgun (WGS) entry which is preliminary data.</text>
</comment>
<dbReference type="Proteomes" id="UP000176233">
    <property type="component" value="Unassembled WGS sequence"/>
</dbReference>
<dbReference type="InterPro" id="IPR036649">
    <property type="entry name" value="Pyrophosphatase_sf"/>
</dbReference>
<dbReference type="EC" id="3.6.1.1" evidence="2"/>
<sequence length="144" mass="16166">MTFDVMVEIPKGSENKYEYDEVKKAMVLDFVFKDGLKFLFNYGFIPNTLGGDGDTLDVILLGDKPIASGSMVKARAIGIMRMLDRGEQDDKIIAVEASAPDEKYDPEALRKFYAEVARQKQKIIEITGFEGADQTEEEIKKAMI</sequence>
<protein>
    <recommendedName>
        <fullName evidence="2">inorganic diphosphatase</fullName>
        <ecNumber evidence="2">3.6.1.1</ecNumber>
    </recommendedName>
</protein>
<evidence type="ECO:0000313" key="6">
    <source>
        <dbReference type="EMBL" id="OGE80016.1"/>
    </source>
</evidence>
<evidence type="ECO:0000256" key="4">
    <source>
        <dbReference type="ARBA" id="ARBA00022801"/>
    </source>
</evidence>
<keyword evidence="4" id="KW-0378">Hydrolase</keyword>
<dbReference type="Pfam" id="PF00719">
    <property type="entry name" value="Pyrophosphatase"/>
    <property type="match status" value="1"/>
</dbReference>
<evidence type="ECO:0000256" key="3">
    <source>
        <dbReference type="ARBA" id="ARBA00022723"/>
    </source>
</evidence>
<comment type="cofactor">
    <cofactor evidence="1">
        <name>Mg(2+)</name>
        <dbReference type="ChEBI" id="CHEBI:18420"/>
    </cofactor>
</comment>
<dbReference type="EMBL" id="MFEJ01000023">
    <property type="protein sequence ID" value="OGE80016.1"/>
    <property type="molecule type" value="Genomic_DNA"/>
</dbReference>
<evidence type="ECO:0000256" key="5">
    <source>
        <dbReference type="ARBA" id="ARBA00022842"/>
    </source>
</evidence>
<reference evidence="6 7" key="1">
    <citation type="journal article" date="2016" name="Nat. Commun.">
        <title>Thousands of microbial genomes shed light on interconnected biogeochemical processes in an aquifer system.</title>
        <authorList>
            <person name="Anantharaman K."/>
            <person name="Brown C.T."/>
            <person name="Hug L.A."/>
            <person name="Sharon I."/>
            <person name="Castelle C.J."/>
            <person name="Probst A.J."/>
            <person name="Thomas B.C."/>
            <person name="Singh A."/>
            <person name="Wilkins M.J."/>
            <person name="Karaoz U."/>
            <person name="Brodie E.L."/>
            <person name="Williams K.H."/>
            <person name="Hubbard S.S."/>
            <person name="Banfield J.F."/>
        </authorList>
    </citation>
    <scope>NUCLEOTIDE SEQUENCE [LARGE SCALE GENOMIC DNA]</scope>
</reference>
<keyword evidence="5" id="KW-0460">Magnesium</keyword>
<organism evidence="6 7">
    <name type="scientific">Candidatus Doudnabacteria bacterium RIFCSPHIGHO2_01_FULL_45_18</name>
    <dbReference type="NCBI Taxonomy" id="1817823"/>
    <lineage>
        <taxon>Bacteria</taxon>
        <taxon>Candidatus Doudnaibacteriota</taxon>
    </lineage>
</organism>
<dbReference type="GO" id="GO:0004427">
    <property type="term" value="F:inorganic diphosphate phosphatase activity"/>
    <property type="evidence" value="ECO:0007669"/>
    <property type="project" value="UniProtKB-EC"/>
</dbReference>
<dbReference type="AlphaFoldDB" id="A0A1F5NQQ5"/>
<evidence type="ECO:0000256" key="1">
    <source>
        <dbReference type="ARBA" id="ARBA00001946"/>
    </source>
</evidence>
<accession>A0A1F5NQQ5</accession>
<dbReference type="SUPFAM" id="SSF50324">
    <property type="entry name" value="Inorganic pyrophosphatase"/>
    <property type="match status" value="1"/>
</dbReference>
<dbReference type="InterPro" id="IPR008162">
    <property type="entry name" value="Pyrophosphatase"/>
</dbReference>
<dbReference type="GO" id="GO:0005737">
    <property type="term" value="C:cytoplasm"/>
    <property type="evidence" value="ECO:0007669"/>
    <property type="project" value="InterPro"/>
</dbReference>
<evidence type="ECO:0000313" key="7">
    <source>
        <dbReference type="Proteomes" id="UP000176233"/>
    </source>
</evidence>
<dbReference type="GO" id="GO:0006796">
    <property type="term" value="P:phosphate-containing compound metabolic process"/>
    <property type="evidence" value="ECO:0007669"/>
    <property type="project" value="InterPro"/>
</dbReference>
<proteinExistence type="predicted"/>
<dbReference type="GO" id="GO:0000287">
    <property type="term" value="F:magnesium ion binding"/>
    <property type="evidence" value="ECO:0007669"/>
    <property type="project" value="InterPro"/>
</dbReference>
<dbReference type="Gene3D" id="3.90.80.10">
    <property type="entry name" value="Inorganic pyrophosphatase"/>
    <property type="match status" value="1"/>
</dbReference>
<evidence type="ECO:0000256" key="2">
    <source>
        <dbReference type="ARBA" id="ARBA00012146"/>
    </source>
</evidence>
<keyword evidence="3" id="KW-0479">Metal-binding</keyword>
<gene>
    <name evidence="6" type="ORF">A2660_02895</name>
</gene>
<name>A0A1F5NQQ5_9BACT</name>